<organism evidence="1 2">
    <name type="scientific">Aspergillus sclerotiicarbonarius (strain CBS 121057 / IBT 28362)</name>
    <dbReference type="NCBI Taxonomy" id="1448318"/>
    <lineage>
        <taxon>Eukaryota</taxon>
        <taxon>Fungi</taxon>
        <taxon>Dikarya</taxon>
        <taxon>Ascomycota</taxon>
        <taxon>Pezizomycotina</taxon>
        <taxon>Eurotiomycetes</taxon>
        <taxon>Eurotiomycetidae</taxon>
        <taxon>Eurotiales</taxon>
        <taxon>Aspergillaceae</taxon>
        <taxon>Aspergillus</taxon>
        <taxon>Aspergillus subgen. Circumdati</taxon>
    </lineage>
</organism>
<dbReference type="EMBL" id="KZ826315">
    <property type="protein sequence ID" value="PYI12636.1"/>
    <property type="molecule type" value="Genomic_DNA"/>
</dbReference>
<evidence type="ECO:0000313" key="1">
    <source>
        <dbReference type="EMBL" id="PYI12636.1"/>
    </source>
</evidence>
<reference evidence="1 2" key="1">
    <citation type="submission" date="2018-02" db="EMBL/GenBank/DDBJ databases">
        <title>The genomes of Aspergillus section Nigri reveals drivers in fungal speciation.</title>
        <authorList>
            <consortium name="DOE Joint Genome Institute"/>
            <person name="Vesth T.C."/>
            <person name="Nybo J."/>
            <person name="Theobald S."/>
            <person name="Brandl J."/>
            <person name="Frisvad J.C."/>
            <person name="Nielsen K.F."/>
            <person name="Lyhne E.K."/>
            <person name="Kogle M.E."/>
            <person name="Kuo A."/>
            <person name="Riley R."/>
            <person name="Clum A."/>
            <person name="Nolan M."/>
            <person name="Lipzen A."/>
            <person name="Salamov A."/>
            <person name="Henrissat B."/>
            <person name="Wiebenga A."/>
            <person name="De vries R.P."/>
            <person name="Grigoriev I.V."/>
            <person name="Mortensen U.H."/>
            <person name="Andersen M.R."/>
            <person name="Baker S.E."/>
        </authorList>
    </citation>
    <scope>NUCLEOTIDE SEQUENCE [LARGE SCALE GENOMIC DNA]</scope>
    <source>
        <strain evidence="1 2">CBS 121057</strain>
    </source>
</reference>
<proteinExistence type="predicted"/>
<evidence type="ECO:0000313" key="2">
    <source>
        <dbReference type="Proteomes" id="UP000248423"/>
    </source>
</evidence>
<sequence>MLLTWWSICVISIEGGLCLIICHGQYLRKSTLVHKVEDIATKEKRWSGLMVTVYGGHLDNDIAIFT</sequence>
<gene>
    <name evidence="1" type="ORF">BO78DRAFT_392470</name>
</gene>
<dbReference type="AlphaFoldDB" id="A0A319EQP7"/>
<protein>
    <submittedName>
        <fullName evidence="1">Uncharacterized protein</fullName>
    </submittedName>
</protein>
<accession>A0A319EQP7</accession>
<dbReference type="Proteomes" id="UP000248423">
    <property type="component" value="Unassembled WGS sequence"/>
</dbReference>
<name>A0A319EQP7_ASPSB</name>
<dbReference type="VEuPathDB" id="FungiDB:BO78DRAFT_392470"/>
<keyword evidence="2" id="KW-1185">Reference proteome</keyword>